<dbReference type="EMBL" id="JWZT01000477">
    <property type="protein sequence ID" value="KII74261.1"/>
    <property type="molecule type" value="Genomic_DNA"/>
</dbReference>
<gene>
    <name evidence="2" type="ORF">RF11_05736</name>
</gene>
<reference evidence="2 3" key="1">
    <citation type="journal article" date="2014" name="Genome Biol. Evol.">
        <title>The genome of the myxosporean Thelohanellus kitauei shows adaptations to nutrient acquisition within its fish host.</title>
        <authorList>
            <person name="Yang Y."/>
            <person name="Xiong J."/>
            <person name="Zhou Z."/>
            <person name="Huo F."/>
            <person name="Miao W."/>
            <person name="Ran C."/>
            <person name="Liu Y."/>
            <person name="Zhang J."/>
            <person name="Feng J."/>
            <person name="Wang M."/>
            <person name="Wang M."/>
            <person name="Wang L."/>
            <person name="Yao B."/>
        </authorList>
    </citation>
    <scope>NUCLEOTIDE SEQUENCE [LARGE SCALE GENOMIC DNA]</scope>
    <source>
        <strain evidence="2">Wuqing</strain>
    </source>
</reference>
<dbReference type="Pfam" id="PF15901">
    <property type="entry name" value="Sortilin_C"/>
    <property type="match status" value="1"/>
</dbReference>
<evidence type="ECO:0000313" key="3">
    <source>
        <dbReference type="Proteomes" id="UP000031668"/>
    </source>
</evidence>
<dbReference type="OrthoDB" id="443634at2759"/>
<organism evidence="2 3">
    <name type="scientific">Thelohanellus kitauei</name>
    <name type="common">Myxosporean</name>
    <dbReference type="NCBI Taxonomy" id="669202"/>
    <lineage>
        <taxon>Eukaryota</taxon>
        <taxon>Metazoa</taxon>
        <taxon>Cnidaria</taxon>
        <taxon>Myxozoa</taxon>
        <taxon>Myxosporea</taxon>
        <taxon>Bivalvulida</taxon>
        <taxon>Platysporina</taxon>
        <taxon>Myxobolidae</taxon>
        <taxon>Thelohanellus</taxon>
    </lineage>
</organism>
<dbReference type="AlphaFoldDB" id="A0A0C2N3M7"/>
<dbReference type="InterPro" id="IPR031777">
    <property type="entry name" value="Sortilin_C"/>
</dbReference>
<proteinExistence type="predicted"/>
<protein>
    <recommendedName>
        <fullName evidence="1">Sortilin C-terminal domain-containing protein</fullName>
    </recommendedName>
</protein>
<name>A0A0C2N3M7_THEKT</name>
<keyword evidence="3" id="KW-1185">Reference proteome</keyword>
<feature type="domain" description="Sortilin C-terminal" evidence="1">
    <location>
        <begin position="10"/>
        <end position="105"/>
    </location>
</feature>
<evidence type="ECO:0000313" key="2">
    <source>
        <dbReference type="EMBL" id="KII74261.1"/>
    </source>
</evidence>
<evidence type="ECO:0000259" key="1">
    <source>
        <dbReference type="Pfam" id="PF15901"/>
    </source>
</evidence>
<sequence length="135" mass="15513">MQLKSPQNRVIAALNHKTKQNFYTLYIFNFSHVMSWWCLTIDRSCGNGDFETLTIQRVFGNCFQGLEITYMKRKPSVMCFDFRTVFLPTLKSCPCAIEDFPCNKNNFCELDPHLDSLVSKKTCLDGGIPLIQLNG</sequence>
<accession>A0A0C2N3M7</accession>
<dbReference type="Proteomes" id="UP000031668">
    <property type="component" value="Unassembled WGS sequence"/>
</dbReference>
<comment type="caution">
    <text evidence="2">The sequence shown here is derived from an EMBL/GenBank/DDBJ whole genome shotgun (WGS) entry which is preliminary data.</text>
</comment>